<keyword evidence="8" id="KW-0902">Two-component regulatory system</keyword>
<dbReference type="GO" id="GO:0000155">
    <property type="term" value="F:phosphorelay sensor kinase activity"/>
    <property type="evidence" value="ECO:0007669"/>
    <property type="project" value="InterPro"/>
</dbReference>
<protein>
    <recommendedName>
        <fullName evidence="2">histidine kinase</fullName>
        <ecNumber evidence="2">2.7.13.3</ecNumber>
    </recommendedName>
</protein>
<evidence type="ECO:0000313" key="13">
    <source>
        <dbReference type="Proteomes" id="UP000477750"/>
    </source>
</evidence>
<evidence type="ECO:0000256" key="10">
    <source>
        <dbReference type="SAM" id="Phobius"/>
    </source>
</evidence>
<evidence type="ECO:0000256" key="6">
    <source>
        <dbReference type="ARBA" id="ARBA00022777"/>
    </source>
</evidence>
<name>A0A6L5G520_9ACTN</name>
<reference evidence="12 13" key="1">
    <citation type="submission" date="2019-10" db="EMBL/GenBank/DDBJ databases">
        <title>Glycomyces albidus sp. nov., a novel actinomycete isolated from rhizosphere soil of wheat (Triticum aestivum L.).</title>
        <authorList>
            <person name="Qian L."/>
        </authorList>
    </citation>
    <scope>NUCLEOTIDE SEQUENCE [LARGE SCALE GENOMIC DNA]</scope>
    <source>
        <strain evidence="12 13">NEAU-7082</strain>
    </source>
</reference>
<feature type="domain" description="Signal transduction histidine kinase subgroup 3 dimerisation and phosphoacceptor" evidence="11">
    <location>
        <begin position="171"/>
        <end position="233"/>
    </location>
</feature>
<evidence type="ECO:0000256" key="5">
    <source>
        <dbReference type="ARBA" id="ARBA00022741"/>
    </source>
</evidence>
<gene>
    <name evidence="12" type="ORF">GFD30_03865</name>
</gene>
<dbReference type="CDD" id="cd16917">
    <property type="entry name" value="HATPase_UhpB-NarQ-NarX-like"/>
    <property type="match status" value="1"/>
</dbReference>
<dbReference type="InterPro" id="IPR036890">
    <property type="entry name" value="HATPase_C_sf"/>
</dbReference>
<evidence type="ECO:0000259" key="11">
    <source>
        <dbReference type="Pfam" id="PF07730"/>
    </source>
</evidence>
<evidence type="ECO:0000256" key="1">
    <source>
        <dbReference type="ARBA" id="ARBA00000085"/>
    </source>
</evidence>
<feature type="transmembrane region" description="Helical" evidence="10">
    <location>
        <begin position="36"/>
        <end position="54"/>
    </location>
</feature>
<proteinExistence type="predicted"/>
<keyword evidence="9" id="KW-0175">Coiled coil</keyword>
<dbReference type="InterPro" id="IPR011712">
    <property type="entry name" value="Sig_transdc_His_kin_sub3_dim/P"/>
</dbReference>
<dbReference type="InterPro" id="IPR050482">
    <property type="entry name" value="Sensor_HK_TwoCompSys"/>
</dbReference>
<dbReference type="Gene3D" id="3.30.565.10">
    <property type="entry name" value="Histidine kinase-like ATPase, C-terminal domain"/>
    <property type="match status" value="1"/>
</dbReference>
<feature type="transmembrane region" description="Helical" evidence="10">
    <location>
        <begin position="93"/>
        <end position="113"/>
    </location>
</feature>
<keyword evidence="7" id="KW-0067">ATP-binding</keyword>
<dbReference type="EMBL" id="WIAO01000003">
    <property type="protein sequence ID" value="MQM24721.1"/>
    <property type="molecule type" value="Genomic_DNA"/>
</dbReference>
<keyword evidence="4" id="KW-0808">Transferase</keyword>
<feature type="transmembrane region" description="Helical" evidence="10">
    <location>
        <begin position="120"/>
        <end position="140"/>
    </location>
</feature>
<feature type="transmembrane region" description="Helical" evidence="10">
    <location>
        <begin position="61"/>
        <end position="87"/>
    </location>
</feature>
<evidence type="ECO:0000256" key="7">
    <source>
        <dbReference type="ARBA" id="ARBA00022840"/>
    </source>
</evidence>
<keyword evidence="10" id="KW-0472">Membrane</keyword>
<evidence type="ECO:0000313" key="12">
    <source>
        <dbReference type="EMBL" id="MQM24721.1"/>
    </source>
</evidence>
<evidence type="ECO:0000256" key="4">
    <source>
        <dbReference type="ARBA" id="ARBA00022679"/>
    </source>
</evidence>
<dbReference type="PANTHER" id="PTHR24421">
    <property type="entry name" value="NITRATE/NITRITE SENSOR PROTEIN NARX-RELATED"/>
    <property type="match status" value="1"/>
</dbReference>
<keyword evidence="6 12" id="KW-0418">Kinase</keyword>
<sequence length="371" mass="38925">MIDAAAALLVAVFTATGSFGSSDFFGPSLAGLDADVPPPAFGLPAAALLAVLAWRRRARPAVFVAGALAVNAVVSAHLAIMVALYTYAVRHSAWPRVVPVVVAALVVVGIPIWRFAGADGALPVSVAFCVAPALFGLYVGTRRELVERIRERAERVEREQEQRIARARGEERAQIARDMHDVITHRVAVIVLHATALEATRGEDAARIAERIGATGREALAELRSLVAVLRGGDDAPLVPQPGLADIGALVEESRRLGAEVTLAMDDPPEPRAPMLVEHALYRVAQEALTNVHKHADAAATAVEVRFRSGAVRLSVVNGPGRHPARGLPEGGHGMLGIAERVRLVGGCLTAGPTADGGFALVAEVPWGAGR</sequence>
<keyword evidence="10" id="KW-0812">Transmembrane</keyword>
<evidence type="ECO:0000256" key="8">
    <source>
        <dbReference type="ARBA" id="ARBA00023012"/>
    </source>
</evidence>
<dbReference type="Pfam" id="PF07730">
    <property type="entry name" value="HisKA_3"/>
    <property type="match status" value="1"/>
</dbReference>
<dbReference type="GO" id="GO:0005524">
    <property type="term" value="F:ATP binding"/>
    <property type="evidence" value="ECO:0007669"/>
    <property type="project" value="UniProtKB-KW"/>
</dbReference>
<comment type="caution">
    <text evidence="12">The sequence shown here is derived from an EMBL/GenBank/DDBJ whole genome shotgun (WGS) entry which is preliminary data.</text>
</comment>
<evidence type="ECO:0000256" key="2">
    <source>
        <dbReference type="ARBA" id="ARBA00012438"/>
    </source>
</evidence>
<dbReference type="EC" id="2.7.13.3" evidence="2"/>
<keyword evidence="5" id="KW-0547">Nucleotide-binding</keyword>
<dbReference type="Proteomes" id="UP000477750">
    <property type="component" value="Unassembled WGS sequence"/>
</dbReference>
<evidence type="ECO:0000256" key="9">
    <source>
        <dbReference type="SAM" id="Coils"/>
    </source>
</evidence>
<dbReference type="GO" id="GO:0016020">
    <property type="term" value="C:membrane"/>
    <property type="evidence" value="ECO:0007669"/>
    <property type="project" value="InterPro"/>
</dbReference>
<keyword evidence="3" id="KW-0597">Phosphoprotein</keyword>
<dbReference type="PANTHER" id="PTHR24421:SF10">
    <property type="entry name" value="NITRATE_NITRITE SENSOR PROTEIN NARQ"/>
    <property type="match status" value="1"/>
</dbReference>
<dbReference type="SUPFAM" id="SSF55874">
    <property type="entry name" value="ATPase domain of HSP90 chaperone/DNA topoisomerase II/histidine kinase"/>
    <property type="match status" value="1"/>
</dbReference>
<evidence type="ECO:0000256" key="3">
    <source>
        <dbReference type="ARBA" id="ARBA00022553"/>
    </source>
</evidence>
<keyword evidence="13" id="KW-1185">Reference proteome</keyword>
<feature type="coiled-coil region" evidence="9">
    <location>
        <begin position="142"/>
        <end position="170"/>
    </location>
</feature>
<accession>A0A6L5G520</accession>
<dbReference type="Gene3D" id="1.20.5.1930">
    <property type="match status" value="1"/>
</dbReference>
<organism evidence="12 13">
    <name type="scientific">Glycomyces albidus</name>
    <dbReference type="NCBI Taxonomy" id="2656774"/>
    <lineage>
        <taxon>Bacteria</taxon>
        <taxon>Bacillati</taxon>
        <taxon>Actinomycetota</taxon>
        <taxon>Actinomycetes</taxon>
        <taxon>Glycomycetales</taxon>
        <taxon>Glycomycetaceae</taxon>
        <taxon>Glycomyces</taxon>
    </lineage>
</organism>
<comment type="catalytic activity">
    <reaction evidence="1">
        <text>ATP + protein L-histidine = ADP + protein N-phospho-L-histidine.</text>
        <dbReference type="EC" id="2.7.13.3"/>
    </reaction>
</comment>
<keyword evidence="10" id="KW-1133">Transmembrane helix</keyword>
<dbReference type="AlphaFoldDB" id="A0A6L5G520"/>
<dbReference type="GO" id="GO:0046983">
    <property type="term" value="F:protein dimerization activity"/>
    <property type="evidence" value="ECO:0007669"/>
    <property type="project" value="InterPro"/>
</dbReference>